<evidence type="ECO:0000313" key="6">
    <source>
        <dbReference type="EMBL" id="KXF82276.1"/>
    </source>
</evidence>
<feature type="domain" description="4Fe-4S ferredoxin-type" evidence="5">
    <location>
        <begin position="50"/>
        <end position="83"/>
    </location>
</feature>
<dbReference type="InterPro" id="IPR050572">
    <property type="entry name" value="Fe-S_Ferredoxin"/>
</dbReference>
<reference evidence="6 7" key="1">
    <citation type="submission" date="2015-11" db="EMBL/GenBank/DDBJ databases">
        <title>Genomic Taxonomy of the Vibrionaceae.</title>
        <authorList>
            <person name="Gomez-Gil B."/>
            <person name="Enciso-Ibarra J."/>
        </authorList>
    </citation>
    <scope>NUCLEOTIDE SEQUENCE [LARGE SCALE GENOMIC DNA]</scope>
    <source>
        <strain evidence="6 7">CAIM 912</strain>
    </source>
</reference>
<feature type="domain" description="4Fe-4S ferredoxin-type" evidence="5">
    <location>
        <begin position="151"/>
        <end position="180"/>
    </location>
</feature>
<organism evidence="6 7">
    <name type="scientific">Enterovibrio coralii</name>
    <dbReference type="NCBI Taxonomy" id="294935"/>
    <lineage>
        <taxon>Bacteria</taxon>
        <taxon>Pseudomonadati</taxon>
        <taxon>Pseudomonadota</taxon>
        <taxon>Gammaproteobacteria</taxon>
        <taxon>Vibrionales</taxon>
        <taxon>Vibrionaceae</taxon>
        <taxon>Enterovibrio</taxon>
    </lineage>
</organism>
<dbReference type="AlphaFoldDB" id="A0A135I9Y8"/>
<dbReference type="SUPFAM" id="SSF54862">
    <property type="entry name" value="4Fe-4S ferredoxins"/>
    <property type="match status" value="1"/>
</dbReference>
<evidence type="ECO:0000256" key="1">
    <source>
        <dbReference type="ARBA" id="ARBA00022485"/>
    </source>
</evidence>
<dbReference type="EMBL" id="LNTY01000025">
    <property type="protein sequence ID" value="KXF82276.1"/>
    <property type="molecule type" value="Genomic_DNA"/>
</dbReference>
<dbReference type="Gene3D" id="3.30.70.20">
    <property type="match status" value="2"/>
</dbReference>
<dbReference type="PROSITE" id="PS00198">
    <property type="entry name" value="4FE4S_FER_1"/>
    <property type="match status" value="2"/>
</dbReference>
<feature type="domain" description="4Fe-4S ferredoxin-type" evidence="5">
    <location>
        <begin position="85"/>
        <end position="114"/>
    </location>
</feature>
<dbReference type="RefSeq" id="WP_067413459.1">
    <property type="nucleotide sequence ID" value="NZ_LNTY01000025.1"/>
</dbReference>
<evidence type="ECO:0000256" key="3">
    <source>
        <dbReference type="ARBA" id="ARBA00023004"/>
    </source>
</evidence>
<gene>
    <name evidence="6" type="ORF">ATN88_08855</name>
</gene>
<evidence type="ECO:0000256" key="2">
    <source>
        <dbReference type="ARBA" id="ARBA00022723"/>
    </source>
</evidence>
<evidence type="ECO:0000256" key="4">
    <source>
        <dbReference type="ARBA" id="ARBA00023014"/>
    </source>
</evidence>
<dbReference type="GO" id="GO:0051539">
    <property type="term" value="F:4 iron, 4 sulfur cluster binding"/>
    <property type="evidence" value="ECO:0007669"/>
    <property type="project" value="UniProtKB-KW"/>
</dbReference>
<dbReference type="PROSITE" id="PS51379">
    <property type="entry name" value="4FE4S_FER_2"/>
    <property type="match status" value="3"/>
</dbReference>
<proteinExistence type="predicted"/>
<dbReference type="OrthoDB" id="9808559at2"/>
<dbReference type="Pfam" id="PF12838">
    <property type="entry name" value="Fer4_7"/>
    <property type="match status" value="2"/>
</dbReference>
<keyword evidence="1" id="KW-0004">4Fe-4S</keyword>
<dbReference type="InterPro" id="IPR017896">
    <property type="entry name" value="4Fe4S_Fe-S-bd"/>
</dbReference>
<keyword evidence="7" id="KW-1185">Reference proteome</keyword>
<comment type="caution">
    <text evidence="6">The sequence shown here is derived from an EMBL/GenBank/DDBJ whole genome shotgun (WGS) entry which is preliminary data.</text>
</comment>
<dbReference type="PANTHER" id="PTHR43687:SF1">
    <property type="entry name" value="FERREDOXIN III"/>
    <property type="match status" value="1"/>
</dbReference>
<dbReference type="InterPro" id="IPR017900">
    <property type="entry name" value="4Fe4S_Fe_S_CS"/>
</dbReference>
<keyword evidence="2" id="KW-0479">Metal-binding</keyword>
<dbReference type="GO" id="GO:0046872">
    <property type="term" value="F:metal ion binding"/>
    <property type="evidence" value="ECO:0007669"/>
    <property type="project" value="UniProtKB-KW"/>
</dbReference>
<dbReference type="PANTHER" id="PTHR43687">
    <property type="entry name" value="ADENYLYLSULFATE REDUCTASE, BETA SUBUNIT"/>
    <property type="match status" value="1"/>
</dbReference>
<protein>
    <recommendedName>
        <fullName evidence="5">4Fe-4S ferredoxin-type domain-containing protein</fullName>
    </recommendedName>
</protein>
<dbReference type="Proteomes" id="UP000070529">
    <property type="component" value="Unassembled WGS sequence"/>
</dbReference>
<keyword evidence="3" id="KW-0408">Iron</keyword>
<name>A0A135I9Y8_9GAMM</name>
<dbReference type="STRING" id="294935.ATN88_08855"/>
<accession>A0A135I9Y8</accession>
<keyword evidence="4" id="KW-0411">Iron-sulfur</keyword>
<evidence type="ECO:0000313" key="7">
    <source>
        <dbReference type="Proteomes" id="UP000070529"/>
    </source>
</evidence>
<sequence length="180" mass="19023">MRDKDERYYKAQLNMQQCSRRGLFRGLWSGVSKPMKATSTALTVRSVPRPPTAVDDDLLARLCNQCGACVTACPQHIIGLFTGLPELALDANSCTECGECQKACPTLALAGTGHSTGAKASASGMCIRQMGASCDDCVTACPHQAISLVPRGIDVNAEMCSGCAQCRVACPSSAIQMTMR</sequence>
<evidence type="ECO:0000259" key="5">
    <source>
        <dbReference type="PROSITE" id="PS51379"/>
    </source>
</evidence>